<dbReference type="Proteomes" id="UP000235965">
    <property type="component" value="Unassembled WGS sequence"/>
</dbReference>
<dbReference type="AlphaFoldDB" id="A0A2J7PMV9"/>
<dbReference type="Pfam" id="PF12937">
    <property type="entry name" value="F-box-like"/>
    <property type="match status" value="1"/>
</dbReference>
<evidence type="ECO:0000256" key="7">
    <source>
        <dbReference type="ARBA" id="ARBA00022737"/>
    </source>
</evidence>
<evidence type="ECO:0000256" key="13">
    <source>
        <dbReference type="ARBA" id="ARBA00071634"/>
    </source>
</evidence>
<evidence type="ECO:0000256" key="6">
    <source>
        <dbReference type="ARBA" id="ARBA00022614"/>
    </source>
</evidence>
<comment type="pathway">
    <text evidence="3">Protein modification; protein ubiquitination.</text>
</comment>
<dbReference type="SMART" id="SM00256">
    <property type="entry name" value="FBOX"/>
    <property type="match status" value="1"/>
</dbReference>
<evidence type="ECO:0000256" key="3">
    <source>
        <dbReference type="ARBA" id="ARBA00004906"/>
    </source>
</evidence>
<dbReference type="SUPFAM" id="SSF81383">
    <property type="entry name" value="F-box domain"/>
    <property type="match status" value="1"/>
</dbReference>
<evidence type="ECO:0000256" key="11">
    <source>
        <dbReference type="ARBA" id="ARBA00023242"/>
    </source>
</evidence>
<feature type="region of interest" description="Disordered" evidence="16">
    <location>
        <begin position="1"/>
        <end position="125"/>
    </location>
</feature>
<sequence length="477" mass="53517">MKQGGKKKPIQTAEIEKNCDKSVSPDCRPCPKRSKISDSDEELQESVMSGNNKRWSAVETDVEPEILEDMGVGMLEDEGHGDGQKKQKRSLEQESELSSPLCEPVSEPNGNESRLQPSQQGRSLDYRKNDELGEDFFLYRRKQPMNLRGEDVFLKLSDEMVLMIFRWLPKNMLVRCSLVCKRWQRIAYDEVLWTRLDLGSRSLNPGNLGHVLIRGTIILRLAQAEVSDPVFFSNCSLLTRETPCKLQYLDLSMAVISVKGLADLLNVCKNLQKLSLEHCTLSDKACAAIGQNHNLDVLNLSACYGITQGCISNILTGCRKLSALNIAWTNLSLAALNTLCTELPRSLQRINISGCRKTLTDNHVRQLVTACPELVELDLSDCTSLTSETISIVTKLDKIEYLALSRCYSITPAAYLQLSSVSSLMYLDVFNLMSEQSLANLQDNLREVDVNKFLFSSVARPTVGIRRTSIWGLRVRD</sequence>
<organism evidence="18 19">
    <name type="scientific">Cryptotermes secundus</name>
    <dbReference type="NCBI Taxonomy" id="105785"/>
    <lineage>
        <taxon>Eukaryota</taxon>
        <taxon>Metazoa</taxon>
        <taxon>Ecdysozoa</taxon>
        <taxon>Arthropoda</taxon>
        <taxon>Hexapoda</taxon>
        <taxon>Insecta</taxon>
        <taxon>Pterygota</taxon>
        <taxon>Neoptera</taxon>
        <taxon>Polyneoptera</taxon>
        <taxon>Dictyoptera</taxon>
        <taxon>Blattodea</taxon>
        <taxon>Blattoidea</taxon>
        <taxon>Termitoidae</taxon>
        <taxon>Kalotermitidae</taxon>
        <taxon>Cryptotermitinae</taxon>
        <taxon>Cryptotermes</taxon>
    </lineage>
</organism>
<dbReference type="GO" id="GO:0005634">
    <property type="term" value="C:nucleus"/>
    <property type="evidence" value="ECO:0007669"/>
    <property type="project" value="UniProtKB-SubCell"/>
</dbReference>
<dbReference type="OrthoDB" id="2095648at2759"/>
<keyword evidence="11" id="KW-0539">Nucleus</keyword>
<evidence type="ECO:0000256" key="9">
    <source>
        <dbReference type="ARBA" id="ARBA00022843"/>
    </source>
</evidence>
<evidence type="ECO:0000259" key="17">
    <source>
        <dbReference type="PROSITE" id="PS50181"/>
    </source>
</evidence>
<evidence type="ECO:0000256" key="12">
    <source>
        <dbReference type="ARBA" id="ARBA00056227"/>
    </source>
</evidence>
<keyword evidence="5" id="KW-0597">Phosphoprotein</keyword>
<feature type="compositionally biased region" description="Basic and acidic residues" evidence="16">
    <location>
        <begin position="77"/>
        <end position="92"/>
    </location>
</feature>
<keyword evidence="7" id="KW-0677">Repeat</keyword>
<accession>A0A2J7PMV9</accession>
<evidence type="ECO:0000256" key="1">
    <source>
        <dbReference type="ARBA" id="ARBA00004123"/>
    </source>
</evidence>
<dbReference type="PANTHER" id="PTHR13318">
    <property type="entry name" value="PARTNER OF PAIRED, ISOFORM B-RELATED"/>
    <property type="match status" value="1"/>
</dbReference>
<keyword evidence="18" id="KW-0418">Kinase</keyword>
<evidence type="ECO:0000256" key="10">
    <source>
        <dbReference type="ARBA" id="ARBA00022990"/>
    </source>
</evidence>
<evidence type="ECO:0000256" key="8">
    <source>
        <dbReference type="ARBA" id="ARBA00022786"/>
    </source>
</evidence>
<evidence type="ECO:0000256" key="5">
    <source>
        <dbReference type="ARBA" id="ARBA00022553"/>
    </source>
</evidence>
<keyword evidence="10" id="KW-0007">Acetylation</keyword>
<keyword evidence="18" id="KW-0808">Transferase</keyword>
<protein>
    <recommendedName>
        <fullName evidence="13">S-phase kinase-associated protein 2</fullName>
    </recommendedName>
    <alternativeName>
        <fullName evidence="15">Cyclin-A/CDK2-associated protein p45</fullName>
    </alternativeName>
    <alternativeName>
        <fullName evidence="14">F-box protein Skp2</fullName>
    </alternativeName>
</protein>
<feature type="compositionally biased region" description="Polar residues" evidence="16">
    <location>
        <begin position="109"/>
        <end position="122"/>
    </location>
</feature>
<comment type="caution">
    <text evidence="18">The sequence shown here is derived from an EMBL/GenBank/DDBJ whole genome shotgun (WGS) entry which is preliminary data.</text>
</comment>
<feature type="domain" description="F-box" evidence="17">
    <location>
        <begin position="150"/>
        <end position="196"/>
    </location>
</feature>
<gene>
    <name evidence="18" type="primary">SKP2_2</name>
    <name evidence="18" type="ORF">B7P43_G07354</name>
</gene>
<evidence type="ECO:0000313" key="18">
    <source>
        <dbReference type="EMBL" id="PNF17674.1"/>
    </source>
</evidence>
<dbReference type="STRING" id="105785.A0A2J7PMV9"/>
<keyword evidence="9" id="KW-0832">Ubl conjugation</keyword>
<evidence type="ECO:0000256" key="4">
    <source>
        <dbReference type="ARBA" id="ARBA00022490"/>
    </source>
</evidence>
<evidence type="ECO:0000256" key="16">
    <source>
        <dbReference type="SAM" id="MobiDB-lite"/>
    </source>
</evidence>
<dbReference type="GO" id="GO:0005737">
    <property type="term" value="C:cytoplasm"/>
    <property type="evidence" value="ECO:0007669"/>
    <property type="project" value="UniProtKB-SubCell"/>
</dbReference>
<reference evidence="18 19" key="1">
    <citation type="submission" date="2017-12" db="EMBL/GenBank/DDBJ databases">
        <title>Hemimetabolous genomes reveal molecular basis of termite eusociality.</title>
        <authorList>
            <person name="Harrison M.C."/>
            <person name="Jongepier E."/>
            <person name="Robertson H.M."/>
            <person name="Arning N."/>
            <person name="Bitard-Feildel T."/>
            <person name="Chao H."/>
            <person name="Childers C.P."/>
            <person name="Dinh H."/>
            <person name="Doddapaneni H."/>
            <person name="Dugan S."/>
            <person name="Gowin J."/>
            <person name="Greiner C."/>
            <person name="Han Y."/>
            <person name="Hu H."/>
            <person name="Hughes D.S.T."/>
            <person name="Huylmans A.-K."/>
            <person name="Kemena C."/>
            <person name="Kremer L.P.M."/>
            <person name="Lee S.L."/>
            <person name="Lopez-Ezquerra A."/>
            <person name="Mallet L."/>
            <person name="Monroy-Kuhn J.M."/>
            <person name="Moser A."/>
            <person name="Murali S.C."/>
            <person name="Muzny D.M."/>
            <person name="Otani S."/>
            <person name="Piulachs M.-D."/>
            <person name="Poelchau M."/>
            <person name="Qu J."/>
            <person name="Schaub F."/>
            <person name="Wada-Katsumata A."/>
            <person name="Worley K.C."/>
            <person name="Xie Q."/>
            <person name="Ylla G."/>
            <person name="Poulsen M."/>
            <person name="Gibbs R.A."/>
            <person name="Schal C."/>
            <person name="Richards S."/>
            <person name="Belles X."/>
            <person name="Korb J."/>
            <person name="Bornberg-Bauer E."/>
        </authorList>
    </citation>
    <scope>NUCLEOTIDE SEQUENCE [LARGE SCALE GENOMIC DNA]</scope>
    <source>
        <tissue evidence="18">Whole body</tissue>
    </source>
</reference>
<keyword evidence="6" id="KW-0433">Leucine-rich repeat</keyword>
<dbReference type="GO" id="GO:0031146">
    <property type="term" value="P:SCF-dependent proteasomal ubiquitin-dependent protein catabolic process"/>
    <property type="evidence" value="ECO:0007669"/>
    <property type="project" value="TreeGrafter"/>
</dbReference>
<dbReference type="InterPro" id="IPR001611">
    <property type="entry name" value="Leu-rich_rpt"/>
</dbReference>
<comment type="subcellular location">
    <subcellularLocation>
        <location evidence="2">Cytoplasm</location>
    </subcellularLocation>
    <subcellularLocation>
        <location evidence="1">Nucleus</location>
    </subcellularLocation>
</comment>
<comment type="function">
    <text evidence="12">Substrate recognition component of a SCF (SKP1-CUL1-F-box protein) E3 ubiquitin-protein ligase complex which mediates the ubiquitination and subsequent proteasomal degradation of target proteins involved in cell cycle progression, signal transduction and transcription. Specifically recognizes phosphorylated CDKN1B/p27kip and is involved in regulation of G1/S transition. Degradation of CDKN1B/p27kip also requires CKS1. Recognizes target proteins ORC1, CDT1, RBL2, KMT2A/MLL1, CDK9, RAG2, NBN, FOXO1, UBP43, YTHDF2, and probably MYC, TOB1 and TAL1. Degradation of TAL1 also requires STUB1. Recognizes CDKN1A in association with CCNE1 or CCNE2 and CDK2. Promotes ubiquitination and destruction of CDH1 in a CK1-dependent manner, thereby regulating cell migration. Following phosphorylation in response to DNA damage, mediates 'Lys-63'-linked ubiquitination of NBN, promoting ATM recruitment to DNA damage sites and DNA repair via homologous recombination.</text>
</comment>
<dbReference type="InterPro" id="IPR032675">
    <property type="entry name" value="LRR_dom_sf"/>
</dbReference>
<dbReference type="InterPro" id="IPR001810">
    <property type="entry name" value="F-box_dom"/>
</dbReference>
<dbReference type="PROSITE" id="PS50181">
    <property type="entry name" value="FBOX"/>
    <property type="match status" value="1"/>
</dbReference>
<feature type="compositionally biased region" description="Low complexity" evidence="16">
    <location>
        <begin position="96"/>
        <end position="108"/>
    </location>
</feature>
<keyword evidence="19" id="KW-1185">Reference proteome</keyword>
<dbReference type="GO" id="GO:0016301">
    <property type="term" value="F:kinase activity"/>
    <property type="evidence" value="ECO:0007669"/>
    <property type="project" value="UniProtKB-KW"/>
</dbReference>
<dbReference type="Pfam" id="PF13516">
    <property type="entry name" value="LRR_6"/>
    <property type="match status" value="1"/>
</dbReference>
<dbReference type="SMART" id="SM00367">
    <property type="entry name" value="LRR_CC"/>
    <property type="match status" value="4"/>
</dbReference>
<keyword evidence="8" id="KW-0833">Ubl conjugation pathway</keyword>
<dbReference type="InterPro" id="IPR006553">
    <property type="entry name" value="Leu-rich_rpt_Cys-con_subtyp"/>
</dbReference>
<proteinExistence type="predicted"/>
<evidence type="ECO:0000256" key="15">
    <source>
        <dbReference type="ARBA" id="ARBA00081589"/>
    </source>
</evidence>
<dbReference type="FunCoup" id="A0A2J7PMV9">
    <property type="interactions" value="743"/>
</dbReference>
<keyword evidence="4" id="KW-0963">Cytoplasm</keyword>
<dbReference type="GO" id="GO:0000082">
    <property type="term" value="P:G1/S transition of mitotic cell cycle"/>
    <property type="evidence" value="ECO:0007669"/>
    <property type="project" value="UniProtKB-ARBA"/>
</dbReference>
<dbReference type="SUPFAM" id="SSF52047">
    <property type="entry name" value="RNI-like"/>
    <property type="match status" value="1"/>
</dbReference>
<evidence type="ECO:0000313" key="19">
    <source>
        <dbReference type="Proteomes" id="UP000235965"/>
    </source>
</evidence>
<dbReference type="InParanoid" id="A0A2J7PMV9"/>
<evidence type="ECO:0000256" key="14">
    <source>
        <dbReference type="ARBA" id="ARBA00077776"/>
    </source>
</evidence>
<name>A0A2J7PMV9_9NEOP</name>
<dbReference type="EMBL" id="NEVH01023960">
    <property type="protein sequence ID" value="PNF17674.1"/>
    <property type="molecule type" value="Genomic_DNA"/>
</dbReference>
<dbReference type="GO" id="GO:0000209">
    <property type="term" value="P:protein polyubiquitination"/>
    <property type="evidence" value="ECO:0007669"/>
    <property type="project" value="UniProtKB-ARBA"/>
</dbReference>
<evidence type="ECO:0000256" key="2">
    <source>
        <dbReference type="ARBA" id="ARBA00004496"/>
    </source>
</evidence>
<dbReference type="GO" id="GO:0019005">
    <property type="term" value="C:SCF ubiquitin ligase complex"/>
    <property type="evidence" value="ECO:0007669"/>
    <property type="project" value="TreeGrafter"/>
</dbReference>
<dbReference type="GO" id="GO:1905168">
    <property type="term" value="P:positive regulation of double-strand break repair via homologous recombination"/>
    <property type="evidence" value="ECO:0007669"/>
    <property type="project" value="UniProtKB-ARBA"/>
</dbReference>
<dbReference type="Gene3D" id="3.80.10.10">
    <property type="entry name" value="Ribonuclease Inhibitor"/>
    <property type="match status" value="1"/>
</dbReference>
<dbReference type="InterPro" id="IPR036047">
    <property type="entry name" value="F-box-like_dom_sf"/>
</dbReference>
<dbReference type="GO" id="GO:0140767">
    <property type="term" value="F:enzyme-substrate adaptor activity"/>
    <property type="evidence" value="ECO:0007669"/>
    <property type="project" value="UniProtKB-ARBA"/>
</dbReference>
<dbReference type="PANTHER" id="PTHR13318:SF121">
    <property type="entry name" value="RICH REPEAT PROTEIN, PUTATIVE-RELATED"/>
    <property type="match status" value="1"/>
</dbReference>
<dbReference type="FunFam" id="3.80.10.10:FF:000105">
    <property type="entry name" value="S-phase kinase-associated protein 2"/>
    <property type="match status" value="1"/>
</dbReference>